<feature type="domain" description="Alpha/beta hydrolase fold-3" evidence="2">
    <location>
        <begin position="655"/>
        <end position="912"/>
    </location>
</feature>
<gene>
    <name evidence="3" type="ORF">QTG54_010321</name>
</gene>
<dbReference type="PANTHER" id="PTHR23025:SF3">
    <property type="entry name" value="HORMONE-SENSITIVE LIPASE"/>
    <property type="match status" value="1"/>
</dbReference>
<feature type="region of interest" description="Disordered" evidence="1">
    <location>
        <begin position="770"/>
        <end position="789"/>
    </location>
</feature>
<dbReference type="GO" id="GO:0004806">
    <property type="term" value="F:triacylglycerol lipase activity"/>
    <property type="evidence" value="ECO:0007669"/>
    <property type="project" value="TreeGrafter"/>
</dbReference>
<dbReference type="InterPro" id="IPR029058">
    <property type="entry name" value="AB_hydrolase_fold"/>
</dbReference>
<dbReference type="GO" id="GO:0004771">
    <property type="term" value="F:sterol ester esterase activity"/>
    <property type="evidence" value="ECO:0007669"/>
    <property type="project" value="TreeGrafter"/>
</dbReference>
<dbReference type="GO" id="GO:0019433">
    <property type="term" value="P:triglyceride catabolic process"/>
    <property type="evidence" value="ECO:0007669"/>
    <property type="project" value="TreeGrafter"/>
</dbReference>
<feature type="compositionally biased region" description="Polar residues" evidence="1">
    <location>
        <begin position="146"/>
        <end position="160"/>
    </location>
</feature>
<dbReference type="SUPFAM" id="SSF53474">
    <property type="entry name" value="alpha/beta-Hydrolases"/>
    <property type="match status" value="1"/>
</dbReference>
<organism evidence="3 4">
    <name type="scientific">Skeletonema marinoi</name>
    <dbReference type="NCBI Taxonomy" id="267567"/>
    <lineage>
        <taxon>Eukaryota</taxon>
        <taxon>Sar</taxon>
        <taxon>Stramenopiles</taxon>
        <taxon>Ochrophyta</taxon>
        <taxon>Bacillariophyta</taxon>
        <taxon>Coscinodiscophyceae</taxon>
        <taxon>Thalassiosirophycidae</taxon>
        <taxon>Thalassiosirales</taxon>
        <taxon>Skeletonemataceae</taxon>
        <taxon>Skeletonema</taxon>
        <taxon>Skeletonema marinoi-dohrnii complex</taxon>
    </lineage>
</organism>
<accession>A0AAD9DAT4</accession>
<dbReference type="InterPro" id="IPR013094">
    <property type="entry name" value="AB_hydrolase_3"/>
</dbReference>
<dbReference type="Pfam" id="PF07859">
    <property type="entry name" value="Abhydrolase_3"/>
    <property type="match status" value="1"/>
</dbReference>
<reference evidence="3" key="1">
    <citation type="submission" date="2023-06" db="EMBL/GenBank/DDBJ databases">
        <title>Survivors Of The Sea: Transcriptome response of Skeletonema marinoi to long-term dormancy.</title>
        <authorList>
            <person name="Pinder M.I.M."/>
            <person name="Kourtchenko O."/>
            <person name="Robertson E.K."/>
            <person name="Larsson T."/>
            <person name="Maumus F."/>
            <person name="Osuna-Cruz C.M."/>
            <person name="Vancaester E."/>
            <person name="Stenow R."/>
            <person name="Vandepoele K."/>
            <person name="Ploug H."/>
            <person name="Bruchert V."/>
            <person name="Godhe A."/>
            <person name="Topel M."/>
        </authorList>
    </citation>
    <scope>NUCLEOTIDE SEQUENCE</scope>
    <source>
        <strain evidence="3">R05AC</strain>
    </source>
</reference>
<dbReference type="Proteomes" id="UP001224775">
    <property type="component" value="Unassembled WGS sequence"/>
</dbReference>
<evidence type="ECO:0000259" key="2">
    <source>
        <dbReference type="Pfam" id="PF07859"/>
    </source>
</evidence>
<evidence type="ECO:0000313" key="3">
    <source>
        <dbReference type="EMBL" id="KAK1739005.1"/>
    </source>
</evidence>
<dbReference type="GO" id="GO:0005829">
    <property type="term" value="C:cytosol"/>
    <property type="evidence" value="ECO:0007669"/>
    <property type="project" value="TreeGrafter"/>
</dbReference>
<dbReference type="PANTHER" id="PTHR23025">
    <property type="entry name" value="TRIACYLGLYCEROL LIPASE"/>
    <property type="match status" value="1"/>
</dbReference>
<sequence>MSNNLNHNSHHYAIDAAKLVEKCRRLLHSILDIMESKSSTRAFQRRSYQLASLSDALKCIDRLIHAHLLDLLDREMEFLSSINESDAQKKAQMNQFFGEHEEFPSLMDTVKTLKLAGAVAREYRGDDDEGTNINSRFNGIGEELGGSSSVHRSAYSTPPTLSIDDPIEEENSSGMWYAGRRSPSPPAPPGESALSSTIISSPLLDGRRCLTPARQSSPSPPPINRIDDLQSYSPSPPPTESPYSSPNHSPLQARHRKSLSTGYMEIPRPPISQTKRSRRNSFNPSRSAKDSSLFRLIVTLQLCLVRIEEANSVLCDGQARAADRISNHVIGRSRSDSFQTKPSMSDLRYCRSSSSEYETQLLSTLPSRYIQTKSPSWKTHQLVAMTIGVGGVVLLSRRPTDKDGHIQVLKTTGKVAAAMTTASFIRKRWRIICMKERVANSADALEDWIFNWICLVNNNKGPTDGAGSKLLTHRKMNSFWYSNGSIRIQLIKRGMDLLYASIGKAIEITRGKESNETSAVEMKSSGLWTYVVASVAASYYNVIGPGAKSAQVISSSSTSIIQGAWGMVSLNAVKTASLEATRILKGAAIAGRIEICGVSCFVLSREPFPALASALRRFHRQQEREDARLGTIHEKLSSNPSSANVRGFQSRNVIFHLTGGGFFAHTIAGEMPFLLDWSAATNAVVIIPEYALLPHHKFPDAIQEVERIYRSLRFGHAVSLLGFRPDKIIVTGESVGGNLASALCVSLITSYEKNDHCEELSHLASMELVSDRDDETDEEGESRALPAGGSAPDCRHVGIGLPDALMLCCPALNLSSDMTQSRIDGAHDPVLPSGLLAVISSSYVQNDCDSKNPLASPYFATDVTLRQFPSTLIFTGSEDPLLDDSVTFNARLRGLGVKSYLRAVHDMPHAFWALSTAGIGLEVQSECQEWLQKAFGIRLRTKSTTDALSTF</sequence>
<feature type="region of interest" description="Disordered" evidence="1">
    <location>
        <begin position="208"/>
        <end position="287"/>
    </location>
</feature>
<evidence type="ECO:0000256" key="1">
    <source>
        <dbReference type="SAM" id="MobiDB-lite"/>
    </source>
</evidence>
<feature type="region of interest" description="Disordered" evidence="1">
    <location>
        <begin position="124"/>
        <end position="196"/>
    </location>
</feature>
<proteinExistence type="predicted"/>
<name>A0AAD9DAT4_9STRA</name>
<evidence type="ECO:0000313" key="4">
    <source>
        <dbReference type="Proteomes" id="UP001224775"/>
    </source>
</evidence>
<dbReference type="EC" id="3.1.1.79" evidence="3"/>
<keyword evidence="3" id="KW-0378">Hydrolase</keyword>
<keyword evidence="4" id="KW-1185">Reference proteome</keyword>
<comment type="caution">
    <text evidence="3">The sequence shown here is derived from an EMBL/GenBank/DDBJ whole genome shotgun (WGS) entry which is preliminary data.</text>
</comment>
<protein>
    <submittedName>
        <fullName evidence="3">Hormone-sensitive lipase</fullName>
        <ecNumber evidence="3">3.1.1.79</ecNumber>
    </submittedName>
</protein>
<dbReference type="EMBL" id="JATAAI010000019">
    <property type="protein sequence ID" value="KAK1739005.1"/>
    <property type="molecule type" value="Genomic_DNA"/>
</dbReference>
<dbReference type="Gene3D" id="3.40.50.1820">
    <property type="entry name" value="alpha/beta hydrolase"/>
    <property type="match status" value="1"/>
</dbReference>
<dbReference type="AlphaFoldDB" id="A0AAD9DAT4"/>